<reference evidence="4" key="1">
    <citation type="journal article" date="2021" name="PeerJ">
        <title>Extensive microbial diversity within the chicken gut microbiome revealed by metagenomics and culture.</title>
        <authorList>
            <person name="Gilroy R."/>
            <person name="Ravi A."/>
            <person name="Getino M."/>
            <person name="Pursley I."/>
            <person name="Horton D.L."/>
            <person name="Alikhan N.F."/>
            <person name="Baker D."/>
            <person name="Gharbi K."/>
            <person name="Hall N."/>
            <person name="Watson M."/>
            <person name="Adriaenssens E.M."/>
            <person name="Foster-Nyarko E."/>
            <person name="Jarju S."/>
            <person name="Secka A."/>
            <person name="Antonio M."/>
            <person name="Oren A."/>
            <person name="Chaudhuri R.R."/>
            <person name="La Ragione R."/>
            <person name="Hildebrand F."/>
            <person name="Pallen M.J."/>
        </authorList>
    </citation>
    <scope>NUCLEOTIDE SEQUENCE</scope>
    <source>
        <strain evidence="4">ChiGjej3B3-7470</strain>
    </source>
</reference>
<evidence type="ECO:0000256" key="1">
    <source>
        <dbReference type="SAM" id="MobiDB-lite"/>
    </source>
</evidence>
<sequence length="365" mass="37868">MRKLIATLLVAFLLAIVPGGFVAANTAMGDPTDAGSGGSSGSGDLGGSGGSSNVPPGGGAVGGVSTPRVMLTAFAVTPAEVVAGGTFEITFILENKSQRTRVNNLKVTVSGGDAGELLPVGGSSSTYISTIKAGGSVDRTMAFRSLPTLEERPYPMTIAIEYEDTQANAYTSTENVAVLIKQNSRATTTTPQVMPATIMVGQETSVTFSINNLGKNKLYNATVKVPDGQAVAPTERFVGNIDPGASGEVELPLMAVSEAAEPIRIEVTYEDANGAPTTTETTAQLAVMPMEQAPPMEEPMPPMEEEPQGPLNNPVILAVIGGALLAAVLIAIFVSRAARKRKRERELEGDMSYLDDDPLVPTDPS</sequence>
<reference evidence="4" key="2">
    <citation type="submission" date="2021-09" db="EMBL/GenBank/DDBJ databases">
        <authorList>
            <person name="Gilroy R."/>
        </authorList>
    </citation>
    <scope>NUCLEOTIDE SEQUENCE</scope>
    <source>
        <strain evidence="4">ChiGjej3B3-7470</strain>
    </source>
</reference>
<accession>A0A921EN48</accession>
<feature type="chain" id="PRO_5037939488" description="CARDB domain-containing protein" evidence="3">
    <location>
        <begin position="24"/>
        <end position="365"/>
    </location>
</feature>
<comment type="caution">
    <text evidence="4">The sequence shown here is derived from an EMBL/GenBank/DDBJ whole genome shotgun (WGS) entry which is preliminary data.</text>
</comment>
<evidence type="ECO:0008006" key="6">
    <source>
        <dbReference type="Google" id="ProtNLM"/>
    </source>
</evidence>
<feature type="region of interest" description="Disordered" evidence="1">
    <location>
        <begin position="341"/>
        <end position="365"/>
    </location>
</feature>
<feature type="signal peptide" evidence="3">
    <location>
        <begin position="1"/>
        <end position="23"/>
    </location>
</feature>
<organism evidence="4 5">
    <name type="scientific">Tessaracoccus flavescens</name>
    <dbReference type="NCBI Taxonomy" id="399497"/>
    <lineage>
        <taxon>Bacteria</taxon>
        <taxon>Bacillati</taxon>
        <taxon>Actinomycetota</taxon>
        <taxon>Actinomycetes</taxon>
        <taxon>Propionibacteriales</taxon>
        <taxon>Propionibacteriaceae</taxon>
        <taxon>Tessaracoccus</taxon>
    </lineage>
</organism>
<keyword evidence="2" id="KW-0812">Transmembrane</keyword>
<keyword evidence="2" id="KW-0472">Membrane</keyword>
<keyword evidence="3" id="KW-0732">Signal</keyword>
<feature type="transmembrane region" description="Helical" evidence="2">
    <location>
        <begin position="315"/>
        <end position="335"/>
    </location>
</feature>
<evidence type="ECO:0000313" key="4">
    <source>
        <dbReference type="EMBL" id="HJE50386.1"/>
    </source>
</evidence>
<dbReference type="PANTHER" id="PTHR35902">
    <property type="entry name" value="S-LAYER DOMAIN-LIKE PROTEIN-RELATED"/>
    <property type="match status" value="1"/>
</dbReference>
<feature type="region of interest" description="Disordered" evidence="1">
    <location>
        <begin position="33"/>
        <end position="61"/>
    </location>
</feature>
<protein>
    <recommendedName>
        <fullName evidence="6">CARDB domain-containing protein</fullName>
    </recommendedName>
</protein>
<dbReference type="EMBL" id="DYZF01000003">
    <property type="protein sequence ID" value="HJE50386.1"/>
    <property type="molecule type" value="Genomic_DNA"/>
</dbReference>
<name>A0A921EN48_9ACTN</name>
<feature type="compositionally biased region" description="Gly residues" evidence="1">
    <location>
        <begin position="35"/>
        <end position="61"/>
    </location>
</feature>
<feature type="compositionally biased region" description="Acidic residues" evidence="1">
    <location>
        <begin position="347"/>
        <end position="358"/>
    </location>
</feature>
<evidence type="ECO:0000313" key="5">
    <source>
        <dbReference type="Proteomes" id="UP000712713"/>
    </source>
</evidence>
<evidence type="ECO:0000256" key="2">
    <source>
        <dbReference type="SAM" id="Phobius"/>
    </source>
</evidence>
<dbReference type="AlphaFoldDB" id="A0A921EN48"/>
<evidence type="ECO:0000256" key="3">
    <source>
        <dbReference type="SAM" id="SignalP"/>
    </source>
</evidence>
<proteinExistence type="predicted"/>
<dbReference type="Proteomes" id="UP000712713">
    <property type="component" value="Unassembled WGS sequence"/>
</dbReference>
<keyword evidence="2" id="KW-1133">Transmembrane helix</keyword>
<gene>
    <name evidence="4" type="ORF">K8V15_00100</name>
</gene>